<comment type="similarity">
    <text evidence="2">Belongs to the TMEM231 family.</text>
</comment>
<accession>A0AAV2Q750</accession>
<protein>
    <recommendedName>
        <fullName evidence="3">Transmembrane protein 231</fullName>
    </recommendedName>
</protein>
<dbReference type="GO" id="GO:0060170">
    <property type="term" value="C:ciliary membrane"/>
    <property type="evidence" value="ECO:0007669"/>
    <property type="project" value="UniProtKB-SubCell"/>
</dbReference>
<keyword evidence="7" id="KW-0969">Cilium</keyword>
<name>A0AAV2Q750_MEGNR</name>
<comment type="subcellular location">
    <subcellularLocation>
        <location evidence="1">Cell projection</location>
        <location evidence="1">Cilium membrane</location>
        <topology evidence="1">Multi-pass membrane protein</topology>
    </subcellularLocation>
</comment>
<sequence>MDLSVEAPFNMELVVFQAQINQKERGFDLQCNIILIHSDLRALMYRLGLWIKQSEYREQPNVLFKHELLLLLETSDGVLAWSTKPSFNLLMEKKLRVPFIKSRENDDNYDGIKDDLDFSISIPLQNTEDVHSITVITTFDYRLHRHCKLILEGAVLIQHNSVMPLAALHVMGDLSLHQRWPLPNSGRHSIYNTSVLPYDNEPENWRINSILEKYWQRNPAKKGQQNFILHQNSVSEMNKFIINIRGRSSEKVSIYWDVFWLI</sequence>
<comment type="function">
    <text evidence="11">Transmembrane component of the tectonic-like complex, a complex localized at the transition zone of primary cilia and acting as a barrier that prevents diffusion of transmembrane proteins between the cilia and plasma membranes. Required for ciliogenesis and sonic hedgehog/SHH signaling.</text>
</comment>
<feature type="non-terminal residue" evidence="12">
    <location>
        <position position="262"/>
    </location>
</feature>
<keyword evidence="10" id="KW-0966">Cell projection</keyword>
<dbReference type="GO" id="GO:0060271">
    <property type="term" value="P:cilium assembly"/>
    <property type="evidence" value="ECO:0007669"/>
    <property type="project" value="TreeGrafter"/>
</dbReference>
<evidence type="ECO:0000256" key="9">
    <source>
        <dbReference type="ARBA" id="ARBA00023180"/>
    </source>
</evidence>
<dbReference type="AlphaFoldDB" id="A0AAV2Q750"/>
<evidence type="ECO:0000256" key="4">
    <source>
        <dbReference type="ARBA" id="ARBA00022475"/>
    </source>
</evidence>
<dbReference type="Proteomes" id="UP001497623">
    <property type="component" value="Unassembled WGS sequence"/>
</dbReference>
<evidence type="ECO:0000256" key="6">
    <source>
        <dbReference type="ARBA" id="ARBA00022989"/>
    </source>
</evidence>
<reference evidence="12 13" key="1">
    <citation type="submission" date="2024-05" db="EMBL/GenBank/DDBJ databases">
        <authorList>
            <person name="Wallberg A."/>
        </authorList>
    </citation>
    <scope>NUCLEOTIDE SEQUENCE [LARGE SCALE GENOMIC DNA]</scope>
</reference>
<keyword evidence="6" id="KW-1133">Transmembrane helix</keyword>
<evidence type="ECO:0000313" key="12">
    <source>
        <dbReference type="EMBL" id="CAL4071839.1"/>
    </source>
</evidence>
<dbReference type="GO" id="GO:0032880">
    <property type="term" value="P:regulation of protein localization"/>
    <property type="evidence" value="ECO:0007669"/>
    <property type="project" value="TreeGrafter"/>
</dbReference>
<evidence type="ECO:0000256" key="11">
    <source>
        <dbReference type="ARBA" id="ARBA00024803"/>
    </source>
</evidence>
<evidence type="ECO:0000256" key="5">
    <source>
        <dbReference type="ARBA" id="ARBA00022692"/>
    </source>
</evidence>
<keyword evidence="5" id="KW-0812">Transmembrane</keyword>
<organism evidence="12 13">
    <name type="scientific">Meganyctiphanes norvegica</name>
    <name type="common">Northern krill</name>
    <name type="synonym">Thysanopoda norvegica</name>
    <dbReference type="NCBI Taxonomy" id="48144"/>
    <lineage>
        <taxon>Eukaryota</taxon>
        <taxon>Metazoa</taxon>
        <taxon>Ecdysozoa</taxon>
        <taxon>Arthropoda</taxon>
        <taxon>Crustacea</taxon>
        <taxon>Multicrustacea</taxon>
        <taxon>Malacostraca</taxon>
        <taxon>Eumalacostraca</taxon>
        <taxon>Eucarida</taxon>
        <taxon>Euphausiacea</taxon>
        <taxon>Euphausiidae</taxon>
        <taxon>Meganyctiphanes</taxon>
    </lineage>
</organism>
<dbReference type="PANTHER" id="PTHR14605:SF1">
    <property type="entry name" value="TRANSMEMBRANE PROTEIN 231"/>
    <property type="match status" value="1"/>
</dbReference>
<dbReference type="GO" id="GO:0035869">
    <property type="term" value="C:ciliary transition zone"/>
    <property type="evidence" value="ECO:0007669"/>
    <property type="project" value="TreeGrafter"/>
</dbReference>
<evidence type="ECO:0000256" key="2">
    <source>
        <dbReference type="ARBA" id="ARBA00009082"/>
    </source>
</evidence>
<evidence type="ECO:0000256" key="7">
    <source>
        <dbReference type="ARBA" id="ARBA00023069"/>
    </source>
</evidence>
<dbReference type="InterPro" id="IPR019306">
    <property type="entry name" value="TMEM231"/>
</dbReference>
<keyword evidence="4" id="KW-1003">Cell membrane</keyword>
<gene>
    <name evidence="12" type="ORF">MNOR_LOCUS8663</name>
</gene>
<evidence type="ECO:0000256" key="10">
    <source>
        <dbReference type="ARBA" id="ARBA00023273"/>
    </source>
</evidence>
<dbReference type="EMBL" id="CAXKWB010004052">
    <property type="protein sequence ID" value="CAL4071839.1"/>
    <property type="molecule type" value="Genomic_DNA"/>
</dbReference>
<dbReference type="PANTHER" id="PTHR14605">
    <property type="entry name" value="CHST5 PROTEIN"/>
    <property type="match status" value="1"/>
</dbReference>
<keyword evidence="13" id="KW-1185">Reference proteome</keyword>
<proteinExistence type="inferred from homology"/>
<dbReference type="Pfam" id="PF10149">
    <property type="entry name" value="TM231"/>
    <property type="match status" value="1"/>
</dbReference>
<evidence type="ECO:0000256" key="3">
    <source>
        <dbReference type="ARBA" id="ARBA00015087"/>
    </source>
</evidence>
<keyword evidence="9" id="KW-0325">Glycoprotein</keyword>
<evidence type="ECO:0000256" key="8">
    <source>
        <dbReference type="ARBA" id="ARBA00023136"/>
    </source>
</evidence>
<keyword evidence="8" id="KW-0472">Membrane</keyword>
<evidence type="ECO:0000313" key="13">
    <source>
        <dbReference type="Proteomes" id="UP001497623"/>
    </source>
</evidence>
<comment type="caution">
    <text evidence="12">The sequence shown here is derived from an EMBL/GenBank/DDBJ whole genome shotgun (WGS) entry which is preliminary data.</text>
</comment>
<evidence type="ECO:0000256" key="1">
    <source>
        <dbReference type="ARBA" id="ARBA00004272"/>
    </source>
</evidence>